<comment type="similarity">
    <text evidence="1">Belongs to the DNA mismatch repair MutS family.</text>
</comment>
<evidence type="ECO:0000256" key="1">
    <source>
        <dbReference type="ARBA" id="ARBA00006271"/>
    </source>
</evidence>
<dbReference type="GO" id="GO:0140664">
    <property type="term" value="F:ATP-dependent DNA damage sensor activity"/>
    <property type="evidence" value="ECO:0007669"/>
    <property type="project" value="InterPro"/>
</dbReference>
<dbReference type="AlphaFoldDB" id="A0A485LW21"/>
<dbReference type="Pfam" id="PF05188">
    <property type="entry name" value="MutS_II"/>
    <property type="match status" value="1"/>
</dbReference>
<dbReference type="InterPro" id="IPR017261">
    <property type="entry name" value="DNA_mismatch_repair_MutS/MSH"/>
</dbReference>
<dbReference type="FunFam" id="3.40.50.300:FF:000870">
    <property type="entry name" value="MutS protein homolog 4"/>
    <property type="match status" value="1"/>
</dbReference>
<dbReference type="Gene3D" id="1.10.1420.10">
    <property type="match status" value="2"/>
</dbReference>
<reference evidence="9" key="1">
    <citation type="submission" date="2019-03" db="EMBL/GenBank/DDBJ databases">
        <authorList>
            <person name="Hao L."/>
        </authorList>
    </citation>
    <scope>NUCLEOTIDE SEQUENCE</scope>
</reference>
<evidence type="ECO:0000313" key="9">
    <source>
        <dbReference type="EMBL" id="VFU11854.1"/>
    </source>
</evidence>
<keyword evidence="6" id="KW-0234">DNA repair</keyword>
<feature type="domain" description="DNA mismatch repair proteins mutS family" evidence="8">
    <location>
        <begin position="519"/>
        <end position="535"/>
    </location>
</feature>
<keyword evidence="2" id="KW-0547">Nucleotide-binding</keyword>
<gene>
    <name evidence="9" type="primary">mutS</name>
    <name evidence="9" type="ORF">SCFA_1410004</name>
</gene>
<evidence type="ECO:0000256" key="5">
    <source>
        <dbReference type="ARBA" id="ARBA00023125"/>
    </source>
</evidence>
<dbReference type="SMART" id="SM00534">
    <property type="entry name" value="MUTSac"/>
    <property type="match status" value="1"/>
</dbReference>
<dbReference type="SUPFAM" id="SSF48334">
    <property type="entry name" value="DNA repair protein MutS, domain III"/>
    <property type="match status" value="1"/>
</dbReference>
<dbReference type="Pfam" id="PF05192">
    <property type="entry name" value="MutS_III"/>
    <property type="match status" value="1"/>
</dbReference>
<dbReference type="InterPro" id="IPR007861">
    <property type="entry name" value="DNA_mismatch_repair_MutS_clamp"/>
</dbReference>
<dbReference type="InterPro" id="IPR000432">
    <property type="entry name" value="DNA_mismatch_repair_MutS_C"/>
</dbReference>
<keyword evidence="3" id="KW-0227">DNA damage</keyword>
<name>A0A485LW21_9ZZZZ</name>
<dbReference type="GO" id="GO:0006298">
    <property type="term" value="P:mismatch repair"/>
    <property type="evidence" value="ECO:0007669"/>
    <property type="project" value="InterPro"/>
</dbReference>
<dbReference type="InterPro" id="IPR027417">
    <property type="entry name" value="P-loop_NTPase"/>
</dbReference>
<evidence type="ECO:0000256" key="2">
    <source>
        <dbReference type="ARBA" id="ARBA00022741"/>
    </source>
</evidence>
<dbReference type="SUPFAM" id="SSF52540">
    <property type="entry name" value="P-loop containing nucleoside triphosphate hydrolases"/>
    <property type="match status" value="1"/>
</dbReference>
<dbReference type="SUPFAM" id="SSF53150">
    <property type="entry name" value="DNA repair protein MutS, domain II"/>
    <property type="match status" value="1"/>
</dbReference>
<protein>
    <submittedName>
        <fullName evidence="9">DNA mismatch repair protein MutS</fullName>
    </submittedName>
</protein>
<dbReference type="EMBL" id="CAADRN010000048">
    <property type="protein sequence ID" value="VFU11854.1"/>
    <property type="molecule type" value="Genomic_DNA"/>
</dbReference>
<dbReference type="NCBIfam" id="NF003810">
    <property type="entry name" value="PRK05399.1"/>
    <property type="match status" value="1"/>
</dbReference>
<feature type="coiled-coil region" evidence="7">
    <location>
        <begin position="335"/>
        <end position="381"/>
    </location>
</feature>
<dbReference type="Pfam" id="PF00488">
    <property type="entry name" value="MutS_V"/>
    <property type="match status" value="1"/>
</dbReference>
<evidence type="ECO:0000259" key="8">
    <source>
        <dbReference type="PROSITE" id="PS00486"/>
    </source>
</evidence>
<evidence type="ECO:0000256" key="7">
    <source>
        <dbReference type="SAM" id="Coils"/>
    </source>
</evidence>
<dbReference type="InterPro" id="IPR036187">
    <property type="entry name" value="DNA_mismatch_repair_MutS_sf"/>
</dbReference>
<dbReference type="Gene3D" id="3.30.420.110">
    <property type="entry name" value="MutS, connector domain"/>
    <property type="match status" value="1"/>
</dbReference>
<organism evidence="9">
    <name type="scientific">anaerobic digester metagenome</name>
    <dbReference type="NCBI Taxonomy" id="1263854"/>
    <lineage>
        <taxon>unclassified sequences</taxon>
        <taxon>metagenomes</taxon>
        <taxon>ecological metagenomes</taxon>
    </lineage>
</organism>
<dbReference type="InterPro" id="IPR045076">
    <property type="entry name" value="MutS"/>
</dbReference>
<dbReference type="InterPro" id="IPR005748">
    <property type="entry name" value="DNA_mismatch_repair_MutS"/>
</dbReference>
<dbReference type="InterPro" id="IPR007696">
    <property type="entry name" value="DNA_mismatch_repair_MutS_core"/>
</dbReference>
<dbReference type="FunFam" id="1.10.1420.10:FF:000007">
    <property type="entry name" value="DNA mismatch repair protein MutS"/>
    <property type="match status" value="1"/>
</dbReference>
<accession>A0A485LW21</accession>
<keyword evidence="4" id="KW-0067">ATP-binding</keyword>
<dbReference type="GO" id="GO:0030983">
    <property type="term" value="F:mismatched DNA binding"/>
    <property type="evidence" value="ECO:0007669"/>
    <property type="project" value="InterPro"/>
</dbReference>
<keyword evidence="7" id="KW-0175">Coiled coil</keyword>
<dbReference type="GO" id="GO:0005524">
    <property type="term" value="F:ATP binding"/>
    <property type="evidence" value="ECO:0007669"/>
    <property type="project" value="UniProtKB-KW"/>
</dbReference>
<dbReference type="PANTHER" id="PTHR11361">
    <property type="entry name" value="DNA MISMATCH REPAIR PROTEIN MUTS FAMILY MEMBER"/>
    <property type="match status" value="1"/>
</dbReference>
<dbReference type="PANTHER" id="PTHR11361:SF34">
    <property type="entry name" value="DNA MISMATCH REPAIR PROTEIN MSH1, MITOCHONDRIAL"/>
    <property type="match status" value="1"/>
</dbReference>
<dbReference type="PIRSF" id="PIRSF037677">
    <property type="entry name" value="DNA_mis_repair_Msh6"/>
    <property type="match status" value="1"/>
</dbReference>
<dbReference type="InterPro" id="IPR007860">
    <property type="entry name" value="DNA_mmatch_repair_MutS_con_dom"/>
</dbReference>
<dbReference type="NCBIfam" id="TIGR01070">
    <property type="entry name" value="mutS1"/>
    <property type="match status" value="1"/>
</dbReference>
<dbReference type="CDD" id="cd03284">
    <property type="entry name" value="ABC_MutS1"/>
    <property type="match status" value="1"/>
</dbReference>
<dbReference type="PROSITE" id="PS00486">
    <property type="entry name" value="DNA_MISMATCH_REPAIR_2"/>
    <property type="match status" value="1"/>
</dbReference>
<evidence type="ECO:0000256" key="6">
    <source>
        <dbReference type="ARBA" id="ARBA00023204"/>
    </source>
</evidence>
<dbReference type="Gene3D" id="3.40.50.300">
    <property type="entry name" value="P-loop containing nucleotide triphosphate hydrolases"/>
    <property type="match status" value="1"/>
</dbReference>
<dbReference type="InterPro" id="IPR036678">
    <property type="entry name" value="MutS_con_dom_sf"/>
</dbReference>
<keyword evidence="5" id="KW-0238">DNA-binding</keyword>
<evidence type="ECO:0000256" key="3">
    <source>
        <dbReference type="ARBA" id="ARBA00022763"/>
    </source>
</evidence>
<dbReference type="GO" id="GO:0005829">
    <property type="term" value="C:cytosol"/>
    <property type="evidence" value="ECO:0007669"/>
    <property type="project" value="TreeGrafter"/>
</dbReference>
<proteinExistence type="inferred from homology"/>
<evidence type="ECO:0000256" key="4">
    <source>
        <dbReference type="ARBA" id="ARBA00022840"/>
    </source>
</evidence>
<sequence length="697" mass="77882">MPLSEIDPLSKIINTQGTMTVNGYKDIAFEPDAAARALENQFGPDNLKTLSTSEARRSIPAAGALICFLKETQKRDLTHIREINYYQSGKYLLLDTTTRRNLELTRSIQDASRKNTLLSVLDYTVTAMGGRLIRNWIERPLLEIEKIESRLTAVEALVHQTLYRSDLKDELKQIYDLERLAGKISFGSANARDLVALKKSLGYLPSLKTLLEQAEPTLLQETGRNIDPMPEVRDLLNAAIDDDPPVSLRDGGIIKAGYNAEVDRLRRAGREAKTMLAGLEEREKARTGIKSLKVGFNKVFGYYIEITRSNLAQVPEEYRRKQTLANAERFITPELKECENLLLGAEERLTQLEYSLFLEIREKLAAELQRIQRTAAAVARADALCSLAEAAAAGNYTRPLVSRDGLLEIKDGRHPVLEKVLGPERFVPNDCMMDNEKCRLLILTGPNMAGKSTYMRQVALIILMAQIGSFVPASLARIPLVDRIFTRIGASDDLAGGQSTFMVEMSECRSIVTGATKNSLIIMDEVGRGTSTYDGISIARALVEYIHLNIGAKTLFSTHYHELTDLDQIPGIANFNVAVQENGDDIIFLRKVIKGKADRSYGIHVARLAGLPENIILRAAEILNILESSRETPEQIAATGKNEGFSAQVQSQEQNRPIEAMVIEELRNLDLINMTPLEAINRLHQLRQELEKQYRHI</sequence>
<dbReference type="Pfam" id="PF05190">
    <property type="entry name" value="MutS_IV"/>
    <property type="match status" value="1"/>
</dbReference>
<dbReference type="SMART" id="SM00533">
    <property type="entry name" value="MUTSd"/>
    <property type="match status" value="1"/>
</dbReference>